<dbReference type="VEuPathDB" id="FungiDB:SCHCODRAFT_02612853"/>
<gene>
    <name evidence="2" type="ORF">SCHCODRAFT_231205</name>
</gene>
<dbReference type="PANTHER" id="PTHR38887:SF1">
    <property type="entry name" value="RAS MODIFICATION PROTEIN ERF4"/>
    <property type="match status" value="1"/>
</dbReference>
<sequence length="429" mass="46759">MAYNNYHSTSTSAPQQANDNAPNGVQLVRDSQFLIDSFLPSSAYTSSRHDALPLPFCLPQIATGDGAPFARGYNTILHEAVDLPMEDFLAFVDGLNLAIVASPPLRVVDLAGKIIGLVPYHWTMIASMAIQAGAQAGMRALSKTLTDRYMRAANLRIFRPRGLAARICTTAAAMQLLGATSTTSGAAKSALNKFGRGVGKVLLKVPLPITSRVVRAVAGATSSSSGAEPLEYTVQDGDEGLLRIQRRLDALGDAALPVSFDVPPPAKAKGAMDTMQAWGVKFDEGVLARQERRRAGRREELAEKRARQEAMEAGDYNDATLRDQFGYRRAARRERRGQGLIGGVLGPRQTILETRVANAEVVDKWETDDTLWLVIVDAARDREILGIGEAESERDVEIVTEQAWREEIEIEQEELADELATRETYGGHR</sequence>
<accession>D8PN35</accession>
<organism evidence="3">
    <name type="scientific">Schizophyllum commune (strain H4-8 / FGSC 9210)</name>
    <name type="common">Split gill fungus</name>
    <dbReference type="NCBI Taxonomy" id="578458"/>
    <lineage>
        <taxon>Eukaryota</taxon>
        <taxon>Fungi</taxon>
        <taxon>Dikarya</taxon>
        <taxon>Basidiomycota</taxon>
        <taxon>Agaricomycotina</taxon>
        <taxon>Agaricomycetes</taxon>
        <taxon>Agaricomycetidae</taxon>
        <taxon>Agaricales</taxon>
        <taxon>Schizophyllaceae</taxon>
        <taxon>Schizophyllum</taxon>
    </lineage>
</organism>
<dbReference type="PANTHER" id="PTHR38887">
    <property type="entry name" value="CHROMOSOME 21, WHOLE GENOME SHOTGUN SEQUENCE"/>
    <property type="match status" value="1"/>
</dbReference>
<dbReference type="InterPro" id="IPR053221">
    <property type="entry name" value="Burnettramic_acid_biosynth"/>
</dbReference>
<dbReference type="EMBL" id="GL377302">
    <property type="protein sequence ID" value="EFJ02197.1"/>
    <property type="molecule type" value="Genomic_DNA"/>
</dbReference>
<dbReference type="InParanoid" id="D8PN35"/>
<protein>
    <submittedName>
        <fullName evidence="2">Uncharacterized protein</fullName>
    </submittedName>
</protein>
<evidence type="ECO:0000313" key="3">
    <source>
        <dbReference type="Proteomes" id="UP000007431"/>
    </source>
</evidence>
<keyword evidence="3" id="KW-1185">Reference proteome</keyword>
<dbReference type="eggNOG" id="ENOG502S9HR">
    <property type="taxonomic scope" value="Eukaryota"/>
</dbReference>
<proteinExistence type="predicted"/>
<feature type="region of interest" description="Disordered" evidence="1">
    <location>
        <begin position="1"/>
        <end position="22"/>
    </location>
</feature>
<dbReference type="OMA" id="WIVIMNE"/>
<dbReference type="AlphaFoldDB" id="D8PN35"/>
<dbReference type="HOGENOM" id="CLU_048462_0_0_1"/>
<reference evidence="2 3" key="1">
    <citation type="journal article" date="2010" name="Nat. Biotechnol.">
        <title>Genome sequence of the model mushroom Schizophyllum commune.</title>
        <authorList>
            <person name="Ohm R.A."/>
            <person name="de Jong J.F."/>
            <person name="Lugones L.G."/>
            <person name="Aerts A."/>
            <person name="Kothe E."/>
            <person name="Stajich J.E."/>
            <person name="de Vries R.P."/>
            <person name="Record E."/>
            <person name="Levasseur A."/>
            <person name="Baker S.E."/>
            <person name="Bartholomew K.A."/>
            <person name="Coutinho P.M."/>
            <person name="Erdmann S."/>
            <person name="Fowler T.J."/>
            <person name="Gathman A.C."/>
            <person name="Lombard V."/>
            <person name="Henrissat B."/>
            <person name="Knabe N."/>
            <person name="Kuees U."/>
            <person name="Lilly W.W."/>
            <person name="Lindquist E."/>
            <person name="Lucas S."/>
            <person name="Magnuson J.K."/>
            <person name="Piumi F."/>
            <person name="Raudaskoski M."/>
            <person name="Salamov A."/>
            <person name="Schmutz J."/>
            <person name="Schwarze F.W.M.R."/>
            <person name="vanKuyk P.A."/>
            <person name="Horton J.S."/>
            <person name="Grigoriev I.V."/>
            <person name="Woesten H.A.B."/>
        </authorList>
    </citation>
    <scope>NUCLEOTIDE SEQUENCE [LARGE SCALE GENOMIC DNA]</scope>
    <source>
        <strain evidence="3">H4-8 / FGSC 9210</strain>
    </source>
</reference>
<evidence type="ECO:0000313" key="2">
    <source>
        <dbReference type="EMBL" id="EFJ02197.1"/>
    </source>
</evidence>
<name>D8PN35_SCHCM</name>
<dbReference type="Proteomes" id="UP000007431">
    <property type="component" value="Unassembled WGS sequence"/>
</dbReference>
<evidence type="ECO:0000256" key="1">
    <source>
        <dbReference type="SAM" id="MobiDB-lite"/>
    </source>
</evidence>